<evidence type="ECO:0000256" key="1">
    <source>
        <dbReference type="SAM" id="Phobius"/>
    </source>
</evidence>
<keyword evidence="4" id="KW-1185">Reference proteome</keyword>
<keyword evidence="1" id="KW-1133">Transmembrane helix</keyword>
<comment type="caution">
    <text evidence="3">The sequence shown here is derived from an EMBL/GenBank/DDBJ whole genome shotgun (WGS) entry which is preliminary data.</text>
</comment>
<reference evidence="3 4" key="1">
    <citation type="submission" date="2017-10" db="EMBL/GenBank/DDBJ databases">
        <title>Bacillus sp. nov., a halophilic bacterium isolated from a Yangshapao Lake.</title>
        <authorList>
            <person name="Wang H."/>
        </authorList>
    </citation>
    <scope>NUCLEOTIDE SEQUENCE [LARGE SCALE GENOMIC DNA]</scope>
    <source>
        <strain evidence="3 4">YSP-3</strain>
    </source>
</reference>
<gene>
    <name evidence="3" type="ORF">CR205_14180</name>
</gene>
<feature type="transmembrane region" description="Helical" evidence="1">
    <location>
        <begin position="22"/>
        <end position="48"/>
    </location>
</feature>
<protein>
    <recommendedName>
        <fullName evidence="2">TadE-like domain-containing protein</fullName>
    </recommendedName>
</protein>
<sequence length="143" mass="14994">MGSDECMGRLLKRTRKNEEGQAVTEFALVLPALVLLIVGGLILGIAAYNQVVVVTAANQGARLGAALAADEDIPMHVAASRARSSTESALSSTTGHCSPANAHPNGDGSSFIVDVSCEYALPIPFMNTSPLTLSHRATYHIFE</sequence>
<dbReference type="Pfam" id="PF07811">
    <property type="entry name" value="TadE"/>
    <property type="match status" value="1"/>
</dbReference>
<evidence type="ECO:0000313" key="3">
    <source>
        <dbReference type="EMBL" id="PYZ96823.1"/>
    </source>
</evidence>
<proteinExistence type="predicted"/>
<evidence type="ECO:0000259" key="2">
    <source>
        <dbReference type="Pfam" id="PF07811"/>
    </source>
</evidence>
<evidence type="ECO:0000313" key="4">
    <source>
        <dbReference type="Proteomes" id="UP000248066"/>
    </source>
</evidence>
<feature type="domain" description="TadE-like" evidence="2">
    <location>
        <begin position="20"/>
        <end position="62"/>
    </location>
</feature>
<keyword evidence="1" id="KW-0472">Membrane</keyword>
<organism evidence="3 4">
    <name type="scientific">Alteribacter lacisalsi</name>
    <dbReference type="NCBI Taxonomy" id="2045244"/>
    <lineage>
        <taxon>Bacteria</taxon>
        <taxon>Bacillati</taxon>
        <taxon>Bacillota</taxon>
        <taxon>Bacilli</taxon>
        <taxon>Bacillales</taxon>
        <taxon>Bacillaceae</taxon>
        <taxon>Alteribacter</taxon>
    </lineage>
</organism>
<accession>A0A2W0H4R5</accession>
<dbReference type="AlphaFoldDB" id="A0A2W0H4R5"/>
<dbReference type="Proteomes" id="UP000248066">
    <property type="component" value="Unassembled WGS sequence"/>
</dbReference>
<dbReference type="InterPro" id="IPR012495">
    <property type="entry name" value="TadE-like_dom"/>
</dbReference>
<name>A0A2W0H4R5_9BACI</name>
<keyword evidence="1" id="KW-0812">Transmembrane</keyword>
<dbReference type="EMBL" id="PDOF01000002">
    <property type="protein sequence ID" value="PYZ96823.1"/>
    <property type="molecule type" value="Genomic_DNA"/>
</dbReference>